<evidence type="ECO:0000313" key="10">
    <source>
        <dbReference type="Proteomes" id="UP000002487"/>
    </source>
</evidence>
<evidence type="ECO:0000259" key="8">
    <source>
        <dbReference type="Pfam" id="PF00155"/>
    </source>
</evidence>
<evidence type="ECO:0000256" key="6">
    <source>
        <dbReference type="ARBA" id="ARBA00022898"/>
    </source>
</evidence>
<comment type="cofactor">
    <cofactor evidence="1 7">
        <name>pyridoxal 5'-phosphate</name>
        <dbReference type="ChEBI" id="CHEBI:597326"/>
    </cofactor>
</comment>
<dbReference type="GO" id="GO:0030170">
    <property type="term" value="F:pyridoxal phosphate binding"/>
    <property type="evidence" value="ECO:0007669"/>
    <property type="project" value="InterPro"/>
</dbReference>
<reference evidence="9 10" key="1">
    <citation type="journal article" date="2002" name="Genome Res.">
        <title>The genome of Methanosarcina acetivorans reveals extensive metabolic and physiological diversity.</title>
        <authorList>
            <person name="Galagan J.E."/>
            <person name="Nusbaum C."/>
            <person name="Roy A."/>
            <person name="Endrizzi M.G."/>
            <person name="Macdonald P."/>
            <person name="FitzHugh W."/>
            <person name="Calvo S."/>
            <person name="Engels R."/>
            <person name="Smirnov S."/>
            <person name="Atnoor D."/>
            <person name="Brown A."/>
            <person name="Allen N."/>
            <person name="Naylor J."/>
            <person name="Stange-Thomann N."/>
            <person name="DeArellano K."/>
            <person name="Johnson R."/>
            <person name="Linton L."/>
            <person name="McEwan P."/>
            <person name="McKernan K."/>
            <person name="Talamas J."/>
            <person name="Tirrell A."/>
            <person name="Ye W."/>
            <person name="Zimmer A."/>
            <person name="Barber R.D."/>
            <person name="Cann I."/>
            <person name="Graham D.E."/>
            <person name="Grahame D.A."/>
            <person name="Guss A."/>
            <person name="Hedderich R."/>
            <person name="Ingram-Smith C."/>
            <person name="Kuettner C.H."/>
            <person name="Krzycki J.A."/>
            <person name="Leigh J.A."/>
            <person name="Li W."/>
            <person name="Liu J."/>
            <person name="Mukhopadhyay B."/>
            <person name="Reeve J.N."/>
            <person name="Smith K."/>
            <person name="Springer T.A."/>
            <person name="Umayam L.A."/>
            <person name="White O."/>
            <person name="White R.H."/>
            <person name="de Macario E.C."/>
            <person name="Ferry J.G."/>
            <person name="Jarrell K.F."/>
            <person name="Jing H."/>
            <person name="Macario A.J.L."/>
            <person name="Paulsen I."/>
            <person name="Pritchett M."/>
            <person name="Sowers K.R."/>
            <person name="Swanson R.V."/>
            <person name="Zinder S.H."/>
            <person name="Lander E."/>
            <person name="Metcalf W.W."/>
            <person name="Birren B."/>
        </authorList>
    </citation>
    <scope>NUCLEOTIDE SEQUENCE [LARGE SCALE GENOMIC DNA]</scope>
    <source>
        <strain evidence="10">ATCC 35395 / DSM 2834 / JCM 12185 / C2A</strain>
    </source>
</reference>
<dbReference type="Gene3D" id="3.40.640.10">
    <property type="entry name" value="Type I PLP-dependent aspartate aminotransferase-like (Major domain)"/>
    <property type="match status" value="1"/>
</dbReference>
<dbReference type="GO" id="GO:0008483">
    <property type="term" value="F:transaminase activity"/>
    <property type="evidence" value="ECO:0000318"/>
    <property type="project" value="GO_Central"/>
</dbReference>
<dbReference type="InterPro" id="IPR004838">
    <property type="entry name" value="NHTrfase_class1_PyrdxlP-BS"/>
</dbReference>
<keyword evidence="4 7" id="KW-0032">Aminotransferase</keyword>
<dbReference type="Pfam" id="PF00155">
    <property type="entry name" value="Aminotran_1_2"/>
    <property type="match status" value="1"/>
</dbReference>
<evidence type="ECO:0000256" key="1">
    <source>
        <dbReference type="ARBA" id="ARBA00001933"/>
    </source>
</evidence>
<dbReference type="Proteomes" id="UP000002487">
    <property type="component" value="Chromosome"/>
</dbReference>
<dbReference type="STRING" id="188937.MA_0925"/>
<keyword evidence="6" id="KW-0663">Pyridoxal phosphate</keyword>
<evidence type="ECO:0000256" key="2">
    <source>
        <dbReference type="ARBA" id="ARBA00007441"/>
    </source>
</evidence>
<keyword evidence="5 7" id="KW-0808">Transferase</keyword>
<keyword evidence="10" id="KW-1185">Reference proteome</keyword>
<evidence type="ECO:0000256" key="7">
    <source>
        <dbReference type="RuleBase" id="RU000481"/>
    </source>
</evidence>
<evidence type="ECO:0000256" key="3">
    <source>
        <dbReference type="ARBA" id="ARBA00011738"/>
    </source>
</evidence>
<accession>Q8TS80</accession>
<evidence type="ECO:0000313" key="9">
    <source>
        <dbReference type="EMBL" id="AAM04358.1"/>
    </source>
</evidence>
<dbReference type="PROSITE" id="PS00105">
    <property type="entry name" value="AA_TRANSFER_CLASS_1"/>
    <property type="match status" value="1"/>
</dbReference>
<proteinExistence type="inferred from homology"/>
<name>Q8TS80_METAC</name>
<dbReference type="AlphaFoldDB" id="Q8TS80"/>
<dbReference type="FunFam" id="3.40.640.10:FF:000033">
    <property type="entry name" value="Aspartate aminotransferase"/>
    <property type="match status" value="1"/>
</dbReference>
<dbReference type="GO" id="GO:0006520">
    <property type="term" value="P:amino acid metabolic process"/>
    <property type="evidence" value="ECO:0007669"/>
    <property type="project" value="InterPro"/>
</dbReference>
<dbReference type="EnsemblBacteria" id="AAM04358">
    <property type="protein sequence ID" value="AAM04358"/>
    <property type="gene ID" value="MA_0925"/>
</dbReference>
<dbReference type="InterPro" id="IPR004839">
    <property type="entry name" value="Aminotransferase_I/II_large"/>
</dbReference>
<comment type="similarity">
    <text evidence="2 7">Belongs to the class-I pyridoxal-phosphate-dependent aminotransferase family.</text>
</comment>
<dbReference type="CDD" id="cd00609">
    <property type="entry name" value="AAT_like"/>
    <property type="match status" value="1"/>
</dbReference>
<comment type="subunit">
    <text evidence="3">Homodimer.</text>
</comment>
<dbReference type="InterPro" id="IPR015424">
    <property type="entry name" value="PyrdxlP-dep_Trfase"/>
</dbReference>
<dbReference type="PANTHER" id="PTHR46383:SF3">
    <property type="entry name" value="ASPARTATE AMINOTRANSFERASE-RELATED"/>
    <property type="match status" value="1"/>
</dbReference>
<protein>
    <recommendedName>
        <fullName evidence="7">Aminotransferase</fullName>
        <ecNumber evidence="7">2.6.1.-</ecNumber>
    </recommendedName>
</protein>
<dbReference type="KEGG" id="mac:MA_0925"/>
<organism evidence="9 10">
    <name type="scientific">Methanosarcina acetivorans (strain ATCC 35395 / DSM 2834 / JCM 12185 / C2A)</name>
    <dbReference type="NCBI Taxonomy" id="188937"/>
    <lineage>
        <taxon>Archaea</taxon>
        <taxon>Methanobacteriati</taxon>
        <taxon>Methanobacteriota</taxon>
        <taxon>Stenosarchaea group</taxon>
        <taxon>Methanomicrobia</taxon>
        <taxon>Methanosarcinales</taxon>
        <taxon>Methanosarcinaceae</taxon>
        <taxon>Methanosarcina</taxon>
    </lineage>
</organism>
<feature type="domain" description="Aminotransferase class I/classII large" evidence="8">
    <location>
        <begin position="43"/>
        <end position="384"/>
    </location>
</feature>
<dbReference type="InterPro" id="IPR015422">
    <property type="entry name" value="PyrdxlP-dep_Trfase_small"/>
</dbReference>
<dbReference type="InParanoid" id="Q8TS80"/>
<evidence type="ECO:0000256" key="4">
    <source>
        <dbReference type="ARBA" id="ARBA00022576"/>
    </source>
</evidence>
<dbReference type="SUPFAM" id="SSF53383">
    <property type="entry name" value="PLP-dependent transferases"/>
    <property type="match status" value="1"/>
</dbReference>
<dbReference type="HOGENOM" id="CLU_017584_4_3_2"/>
<dbReference type="EMBL" id="AE010299">
    <property type="protein sequence ID" value="AAM04358.1"/>
    <property type="molecule type" value="Genomic_DNA"/>
</dbReference>
<evidence type="ECO:0000256" key="5">
    <source>
        <dbReference type="ARBA" id="ARBA00022679"/>
    </source>
</evidence>
<dbReference type="InterPro" id="IPR050596">
    <property type="entry name" value="AspAT/PAT-like"/>
</dbReference>
<gene>
    <name evidence="9" type="primary">tyrB</name>
    <name evidence="9" type="ordered locus">MA_0925</name>
</gene>
<sequence length="401" mass="44255">MFFYRGVCLRPPCDPSKFVAEAVKSIPPSGIRRFFDLVSGLEDIISLGVGEPDFITPWHIREMCIHSLEKGQTSYTSNYGLPELRDELARTYYKRYGLDYDPASEILVTTGVSEALDIAVRAVVNPGEEVIVVQPSYVAYVPSVILAGGKPVIVSTSRDDDFSLTAEALKPAITSKTKAIILNFPNNPTGAIMEQEGMEDIADLVVENDLFVISDEVYECLTYGGTHVPFSSLEGLKDRTVMLNGFSKAYAMTGLRLGFAMGAPDIIHSMMMIHQYSMLCAPITAQVGAIEALRNGKEEMERMVREYDRRRRFIVKGFNSIGLECGNPKGAFYAFPYIGGTGLSSSDFAERLLEEKKVVTIPGDVFGEAGEGFLRCAYAASLDDIRKSIERMGDFVEELKQ</sequence>
<dbReference type="PhylomeDB" id="Q8TS80"/>
<dbReference type="PANTHER" id="PTHR46383">
    <property type="entry name" value="ASPARTATE AMINOTRANSFERASE"/>
    <property type="match status" value="1"/>
</dbReference>
<dbReference type="Gene3D" id="3.90.1150.10">
    <property type="entry name" value="Aspartate Aminotransferase, domain 1"/>
    <property type="match status" value="1"/>
</dbReference>
<dbReference type="EC" id="2.6.1.-" evidence="7"/>
<dbReference type="InterPro" id="IPR015421">
    <property type="entry name" value="PyrdxlP-dep_Trfase_major"/>
</dbReference>